<dbReference type="GO" id="GO:0000166">
    <property type="term" value="F:nucleotide binding"/>
    <property type="evidence" value="ECO:0007669"/>
    <property type="project" value="InterPro"/>
</dbReference>
<keyword evidence="3" id="KW-0560">Oxidoreductase</keyword>
<dbReference type="InterPro" id="IPR036291">
    <property type="entry name" value="NAD(P)-bd_dom_sf"/>
</dbReference>
<feature type="domain" description="Gfo/Idh/MocA-like oxidoreductase N-terminal" evidence="1">
    <location>
        <begin position="1"/>
        <end position="119"/>
    </location>
</feature>
<dbReference type="InterPro" id="IPR000683">
    <property type="entry name" value="Gfo/Idh/MocA-like_OxRdtase_N"/>
</dbReference>
<evidence type="ECO:0000313" key="3">
    <source>
        <dbReference type="EMBL" id="AHC16482.1"/>
    </source>
</evidence>
<dbReference type="InterPro" id="IPR052515">
    <property type="entry name" value="Gfo/Idh/MocA_Oxidoreductase"/>
</dbReference>
<proteinExistence type="predicted"/>
<dbReference type="SUPFAM" id="SSF55347">
    <property type="entry name" value="Glyceraldehyde-3-phosphate dehydrogenase-like, C-terminal domain"/>
    <property type="match status" value="1"/>
</dbReference>
<dbReference type="eggNOG" id="COG0673">
    <property type="taxonomic scope" value="Bacteria"/>
</dbReference>
<dbReference type="Pfam" id="PF02894">
    <property type="entry name" value="GFO_IDH_MocA_C"/>
    <property type="match status" value="1"/>
</dbReference>
<keyword evidence="4" id="KW-1185">Reference proteome</keyword>
<dbReference type="KEGG" id="slr:L21SP2_3140"/>
<accession>V5WKY0</accession>
<dbReference type="Gene3D" id="3.40.50.720">
    <property type="entry name" value="NAD(P)-binding Rossmann-like Domain"/>
    <property type="match status" value="1"/>
</dbReference>
<dbReference type="GO" id="GO:0050112">
    <property type="term" value="F:inositol 2-dehydrogenase (NAD+) activity"/>
    <property type="evidence" value="ECO:0007669"/>
    <property type="project" value="UniProtKB-EC"/>
</dbReference>
<evidence type="ECO:0000313" key="4">
    <source>
        <dbReference type="Proteomes" id="UP000018680"/>
    </source>
</evidence>
<reference evidence="3 4" key="1">
    <citation type="journal article" date="2015" name="Stand. Genomic Sci.">
        <title>Complete genome sequence and description of Salinispira pacifica gen. nov., sp. nov., a novel spirochaete isolated form a hypersaline microbial mat.</title>
        <authorList>
            <person name="Ben Hania W."/>
            <person name="Joseph M."/>
            <person name="Schumann P."/>
            <person name="Bunk B."/>
            <person name="Fiebig A."/>
            <person name="Sproer C."/>
            <person name="Klenk H.P."/>
            <person name="Fardeau M.L."/>
            <person name="Spring S."/>
        </authorList>
    </citation>
    <scope>NUCLEOTIDE SEQUENCE [LARGE SCALE GENOMIC DNA]</scope>
    <source>
        <strain evidence="3 4">L21-RPul-D2</strain>
    </source>
</reference>
<organism evidence="3 4">
    <name type="scientific">Salinispira pacifica</name>
    <dbReference type="NCBI Taxonomy" id="1307761"/>
    <lineage>
        <taxon>Bacteria</taxon>
        <taxon>Pseudomonadati</taxon>
        <taxon>Spirochaetota</taxon>
        <taxon>Spirochaetia</taxon>
        <taxon>Spirochaetales</taxon>
        <taxon>Spirochaetaceae</taxon>
        <taxon>Salinispira</taxon>
    </lineage>
</organism>
<protein>
    <submittedName>
        <fullName evidence="3">Myo-inositol 2-dehydrogenase</fullName>
        <ecNumber evidence="3">1.1.1.18</ecNumber>
    </submittedName>
</protein>
<dbReference type="PATRIC" id="fig|1307761.3.peg.3129"/>
<dbReference type="EMBL" id="CP006939">
    <property type="protein sequence ID" value="AHC16482.1"/>
    <property type="molecule type" value="Genomic_DNA"/>
</dbReference>
<dbReference type="InterPro" id="IPR004104">
    <property type="entry name" value="Gfo/Idh/MocA-like_OxRdtase_C"/>
</dbReference>
<dbReference type="HOGENOM" id="CLU_023194_1_0_12"/>
<dbReference type="AlphaFoldDB" id="V5WKY0"/>
<dbReference type="Proteomes" id="UP000018680">
    <property type="component" value="Chromosome"/>
</dbReference>
<evidence type="ECO:0000259" key="2">
    <source>
        <dbReference type="Pfam" id="PF02894"/>
    </source>
</evidence>
<dbReference type="PANTHER" id="PTHR43249:SF1">
    <property type="entry name" value="D-GLUCOSIDE 3-DEHYDROGENASE"/>
    <property type="match status" value="1"/>
</dbReference>
<sequence length="354" mass="40008">MKFAIIGCGRISKKHIDAINEIEKAELVAVCDLQEDRAKKQAMYAGSIPYYTDYDHMLQNEEIDVVNVLTESGNHARHTIDIVKKYKKHIIVEKPMSLRLDDADEMIRVCDQHGVRLFVVKQNRYNLPVSKLREAIDSGRFGKLVLGTVRVRWCRPQEYYDQDSWRGTWEMDGGALTNQASHHIDLLEWMLGEPVSVYARTETMLSNIEVEDTGAAIIKFKNGAMGIVEATTATRPKDLEGSLSILGEKGSVVIGGFAVNKMDVWNFSDVPEEENTAILKKFQETPPNVYGFGHKRYIEHVIYSIENGTQALVDGLEGRKSIELINAIYESAETGKEVFLHFDPKKSKLGRSKI</sequence>
<dbReference type="Gene3D" id="3.30.360.10">
    <property type="entry name" value="Dihydrodipicolinate Reductase, domain 2"/>
    <property type="match status" value="1"/>
</dbReference>
<dbReference type="SUPFAM" id="SSF51735">
    <property type="entry name" value="NAD(P)-binding Rossmann-fold domains"/>
    <property type="match status" value="1"/>
</dbReference>
<dbReference type="STRING" id="1307761.L21SP2_3140"/>
<feature type="domain" description="Gfo/Idh/MocA-like oxidoreductase C-terminal" evidence="2">
    <location>
        <begin position="133"/>
        <end position="338"/>
    </location>
</feature>
<dbReference type="Pfam" id="PF01408">
    <property type="entry name" value="GFO_IDH_MocA"/>
    <property type="match status" value="1"/>
</dbReference>
<dbReference type="RefSeq" id="WP_024269378.1">
    <property type="nucleotide sequence ID" value="NC_023035.1"/>
</dbReference>
<name>V5WKY0_9SPIO</name>
<dbReference type="EC" id="1.1.1.18" evidence="3"/>
<evidence type="ECO:0000259" key="1">
    <source>
        <dbReference type="Pfam" id="PF01408"/>
    </source>
</evidence>
<gene>
    <name evidence="3" type="ORF">L21SP2_3140</name>
</gene>
<dbReference type="PANTHER" id="PTHR43249">
    <property type="entry name" value="UDP-N-ACETYL-2-AMINO-2-DEOXY-D-GLUCURONATE OXIDASE"/>
    <property type="match status" value="1"/>
</dbReference>